<name>A0ABW4UM54_9HYPH</name>
<gene>
    <name evidence="1" type="ORF">ACFSOZ_30460</name>
</gene>
<protein>
    <submittedName>
        <fullName evidence="1">Uncharacterized protein</fullName>
    </submittedName>
</protein>
<evidence type="ECO:0000313" key="2">
    <source>
        <dbReference type="Proteomes" id="UP001597405"/>
    </source>
</evidence>
<evidence type="ECO:0000313" key="1">
    <source>
        <dbReference type="EMBL" id="MFD1986759.1"/>
    </source>
</evidence>
<sequence>MANDVFRFYSDDPELVFGYLRKDWRDAIVRWDGRKVGTSKIWLMIIVLDQANAAAAFRNWLNKYGTSGDLHVARRPLSPMVVAGTIVVRRHVFVWRRIIGWLRLRAAMGSGKLP</sequence>
<dbReference type="RefSeq" id="WP_379104214.1">
    <property type="nucleotide sequence ID" value="NZ_JBHUGZ010000023.1"/>
</dbReference>
<dbReference type="Proteomes" id="UP001597405">
    <property type="component" value="Unassembled WGS sequence"/>
</dbReference>
<reference evidence="2" key="1">
    <citation type="journal article" date="2019" name="Int. J. Syst. Evol. Microbiol.">
        <title>The Global Catalogue of Microorganisms (GCM) 10K type strain sequencing project: providing services to taxonomists for standard genome sequencing and annotation.</title>
        <authorList>
            <consortium name="The Broad Institute Genomics Platform"/>
            <consortium name="The Broad Institute Genome Sequencing Center for Infectious Disease"/>
            <person name="Wu L."/>
            <person name="Ma J."/>
        </authorList>
    </citation>
    <scope>NUCLEOTIDE SEQUENCE [LARGE SCALE GENOMIC DNA]</scope>
    <source>
        <strain evidence="2">CGMCC 1.16225</strain>
    </source>
</reference>
<keyword evidence="2" id="KW-1185">Reference proteome</keyword>
<accession>A0ABW4UM54</accession>
<proteinExistence type="predicted"/>
<dbReference type="EMBL" id="JBHUGZ010000023">
    <property type="protein sequence ID" value="MFD1986759.1"/>
    <property type="molecule type" value="Genomic_DNA"/>
</dbReference>
<organism evidence="1 2">
    <name type="scientific">Mesorhizobium newzealandense</name>
    <dbReference type="NCBI Taxonomy" id="1300302"/>
    <lineage>
        <taxon>Bacteria</taxon>
        <taxon>Pseudomonadati</taxon>
        <taxon>Pseudomonadota</taxon>
        <taxon>Alphaproteobacteria</taxon>
        <taxon>Hyphomicrobiales</taxon>
        <taxon>Phyllobacteriaceae</taxon>
        <taxon>Mesorhizobium</taxon>
    </lineage>
</organism>
<comment type="caution">
    <text evidence="1">The sequence shown here is derived from an EMBL/GenBank/DDBJ whole genome shotgun (WGS) entry which is preliminary data.</text>
</comment>